<sequence length="153" mass="17364">MSRLWLSTRKGRRNNNNSSIELHDRKHIDDKASNQREGEMVEHVSSSVTRRMRTYRTQKINVDHPADHNPMLTSKAFTLLSPSREKRKEAWQWRAGTGLYAAAPPKSSSIDAGGRFYLRVACVPQRDHGALLLALALEKHVKAVAQYSEGKTQ</sequence>
<feature type="region of interest" description="Disordered" evidence="1">
    <location>
        <begin position="1"/>
        <end position="38"/>
    </location>
</feature>
<dbReference type="AlphaFoldDB" id="A0A4S8JAQ7"/>
<feature type="compositionally biased region" description="Basic and acidic residues" evidence="1">
    <location>
        <begin position="21"/>
        <end position="38"/>
    </location>
</feature>
<organism evidence="2 3">
    <name type="scientific">Musa balbisiana</name>
    <name type="common">Banana</name>
    <dbReference type="NCBI Taxonomy" id="52838"/>
    <lineage>
        <taxon>Eukaryota</taxon>
        <taxon>Viridiplantae</taxon>
        <taxon>Streptophyta</taxon>
        <taxon>Embryophyta</taxon>
        <taxon>Tracheophyta</taxon>
        <taxon>Spermatophyta</taxon>
        <taxon>Magnoliopsida</taxon>
        <taxon>Liliopsida</taxon>
        <taxon>Zingiberales</taxon>
        <taxon>Musaceae</taxon>
        <taxon>Musa</taxon>
    </lineage>
</organism>
<name>A0A4S8JAQ7_MUSBA</name>
<evidence type="ECO:0000256" key="1">
    <source>
        <dbReference type="SAM" id="MobiDB-lite"/>
    </source>
</evidence>
<protein>
    <submittedName>
        <fullName evidence="2">Uncharacterized protein</fullName>
    </submittedName>
</protein>
<dbReference type="Proteomes" id="UP000317650">
    <property type="component" value="Chromosome 3"/>
</dbReference>
<gene>
    <name evidence="2" type="ORF">C4D60_Mb03t17820</name>
</gene>
<accession>A0A4S8JAQ7</accession>
<evidence type="ECO:0000313" key="2">
    <source>
        <dbReference type="EMBL" id="THU58761.1"/>
    </source>
</evidence>
<dbReference type="EMBL" id="PYDT01000006">
    <property type="protein sequence ID" value="THU58761.1"/>
    <property type="molecule type" value="Genomic_DNA"/>
</dbReference>
<keyword evidence="3" id="KW-1185">Reference proteome</keyword>
<reference evidence="2 3" key="1">
    <citation type="journal article" date="2019" name="Nat. Plants">
        <title>Genome sequencing of Musa balbisiana reveals subgenome evolution and function divergence in polyploid bananas.</title>
        <authorList>
            <person name="Yao X."/>
        </authorList>
    </citation>
    <scope>NUCLEOTIDE SEQUENCE [LARGE SCALE GENOMIC DNA]</scope>
    <source>
        <strain evidence="3">cv. DH-PKW</strain>
        <tissue evidence="2">Leaves</tissue>
    </source>
</reference>
<proteinExistence type="predicted"/>
<evidence type="ECO:0000313" key="3">
    <source>
        <dbReference type="Proteomes" id="UP000317650"/>
    </source>
</evidence>
<comment type="caution">
    <text evidence="2">The sequence shown here is derived from an EMBL/GenBank/DDBJ whole genome shotgun (WGS) entry which is preliminary data.</text>
</comment>